<dbReference type="GeneID" id="93072806"/>
<dbReference type="AlphaFoldDB" id="A0A0H3J6T2"/>
<dbReference type="EMBL" id="CP009268">
    <property type="protein sequence ID" value="AJA50668.1"/>
    <property type="molecule type" value="Genomic_DNA"/>
</dbReference>
<evidence type="ECO:0000313" key="4">
    <source>
        <dbReference type="Proteomes" id="UP000028042"/>
    </source>
</evidence>
<reference evidence="3 4" key="3">
    <citation type="journal article" name="Genome Announc.">
        <title>Improved Draft Genome Sequence of Clostridium pasteurianum Strain ATCC 6013 (DSM 525) Using a Hybrid Next-Generation Sequencing Approach.</title>
        <authorList>
            <person name="Pyne M.E."/>
            <person name="Utturkar S."/>
            <person name="Brown S.D."/>
            <person name="Moo-Young M."/>
            <person name="Chung D.A."/>
            <person name="Chou C.P."/>
        </authorList>
    </citation>
    <scope>NUCLEOTIDE SEQUENCE [LARGE SCALE GENOMIC DNA]</scope>
    <source>
        <strain evidence="3 4">ATCC 6013</strain>
    </source>
</reference>
<sequence length="224" mass="25598">MNKEDAYIKNILKSLNLDRKESEELKIQFKDHISSLKKEYIDKGCNDEKATELALNDFGNENNITEMFNSGVSSDISNKKQISIVILCLYLFPFFAFLIRVAQFEMPYYRFSIINIIPLATLIPILKSIFYYGTNINTLIIPLSFLAFIPIGILIPLINVKSNIFRNNLKLYIIVILSIQAIKFIIGIGRANIDFAIIQLLGCIIGYSIHKILIKSKNIKKIVN</sequence>
<feature type="transmembrane region" description="Helical" evidence="1">
    <location>
        <begin position="171"/>
        <end position="189"/>
    </location>
</feature>
<name>A0A0H3J6T2_CLOPA</name>
<reference evidence="2 5" key="1">
    <citation type="journal article" date="2015" name="Genome Announc.">
        <title>Complete Genome Sequence of the Nitrogen-Fixing and Solvent-Producing Clostridium pasteurianum DSM 525.</title>
        <authorList>
            <person name="Poehlein A."/>
            <person name="Grosse-Honebrink A."/>
            <person name="Zhang Y."/>
            <person name="Minton N.P."/>
            <person name="Daniel R."/>
        </authorList>
    </citation>
    <scope>NUCLEOTIDE SEQUENCE [LARGE SCALE GENOMIC DNA]</scope>
    <source>
        <strain evidence="2">DSM 525</strain>
        <strain evidence="5">DSM 525 / ATCC 6013</strain>
    </source>
</reference>
<dbReference type="KEGG" id="cpat:CLPA_c05800"/>
<feature type="transmembrane region" description="Helical" evidence="1">
    <location>
        <begin position="113"/>
        <end position="133"/>
    </location>
</feature>
<dbReference type="eggNOG" id="COG4767">
    <property type="taxonomic scope" value="Bacteria"/>
</dbReference>
<dbReference type="KEGG" id="cpae:CPAST_c05800"/>
<dbReference type="RefSeq" id="WP_004455292.1">
    <property type="nucleotide sequence ID" value="NZ_ANZB01000001.1"/>
</dbReference>
<keyword evidence="5" id="KW-1185">Reference proteome</keyword>
<evidence type="ECO:0000313" key="2">
    <source>
        <dbReference type="EMBL" id="AJA50668.1"/>
    </source>
</evidence>
<keyword evidence="1" id="KW-1133">Transmembrane helix</keyword>
<evidence type="ECO:0000313" key="5">
    <source>
        <dbReference type="Proteomes" id="UP000030905"/>
    </source>
</evidence>
<reference evidence="3" key="2">
    <citation type="submission" date="2015-10" db="EMBL/GenBank/DDBJ databases">
        <title>Improved Draft Genome Sequence of Clostridium pasteurianum Strain ATCC 6013 (DSM 525) Using a Hybrid Next-Generation Sequencing Approach.</title>
        <authorList>
            <person name="Pyne M.E."/>
            <person name="Utturkar S.M."/>
            <person name="Brown S.D."/>
            <person name="Moo-Young M."/>
            <person name="Chung D.A."/>
            <person name="Chou P.C."/>
        </authorList>
    </citation>
    <scope>NUCLEOTIDE SEQUENCE</scope>
    <source>
        <strain evidence="3">ATCC 6013</strain>
    </source>
</reference>
<feature type="transmembrane region" description="Helical" evidence="1">
    <location>
        <begin position="139"/>
        <end position="159"/>
    </location>
</feature>
<proteinExistence type="predicted"/>
<accession>A0A0H3J6T2</accession>
<feature type="transmembrane region" description="Helical" evidence="1">
    <location>
        <begin position="195"/>
        <end position="214"/>
    </location>
</feature>
<evidence type="ECO:0000256" key="1">
    <source>
        <dbReference type="SAM" id="Phobius"/>
    </source>
</evidence>
<dbReference type="EMBL" id="JPGY02000001">
    <property type="protein sequence ID" value="KRU13320.1"/>
    <property type="molecule type" value="Genomic_DNA"/>
</dbReference>
<evidence type="ECO:0000313" key="3">
    <source>
        <dbReference type="EMBL" id="KRU13320.1"/>
    </source>
</evidence>
<dbReference type="PATRIC" id="fig|1262449.3.peg.477"/>
<gene>
    <name evidence="2" type="ORF">CLPA_c05800</name>
    <name evidence="3" type="ORF">CP6013_02568</name>
</gene>
<dbReference type="Proteomes" id="UP000030905">
    <property type="component" value="Chromosome"/>
</dbReference>
<feature type="transmembrane region" description="Helical" evidence="1">
    <location>
        <begin position="82"/>
        <end position="101"/>
    </location>
</feature>
<keyword evidence="1" id="KW-0812">Transmembrane</keyword>
<organism evidence="2 5">
    <name type="scientific">Clostridium pasteurianum DSM 525 = ATCC 6013</name>
    <dbReference type="NCBI Taxonomy" id="1262449"/>
    <lineage>
        <taxon>Bacteria</taxon>
        <taxon>Bacillati</taxon>
        <taxon>Bacillota</taxon>
        <taxon>Clostridia</taxon>
        <taxon>Eubacteriales</taxon>
        <taxon>Clostridiaceae</taxon>
        <taxon>Clostridium</taxon>
    </lineage>
</organism>
<dbReference type="Proteomes" id="UP000028042">
    <property type="component" value="Unassembled WGS sequence"/>
</dbReference>
<keyword evidence="1" id="KW-0472">Membrane</keyword>
<protein>
    <submittedName>
        <fullName evidence="2">Uncharacterized protein</fullName>
    </submittedName>
</protein>